<dbReference type="KEGG" id="pmei:106932110"/>
<dbReference type="OrthoDB" id="6374619at2759"/>
<feature type="region of interest" description="Disordered" evidence="1">
    <location>
        <begin position="380"/>
        <end position="399"/>
    </location>
</feature>
<reference evidence="2" key="1">
    <citation type="submission" date="2025-08" db="UniProtKB">
        <authorList>
            <consortium name="Ensembl"/>
        </authorList>
    </citation>
    <scope>IDENTIFICATION</scope>
</reference>
<dbReference type="Pfam" id="PF15800">
    <property type="entry name" value="CiPC"/>
    <property type="match status" value="1"/>
</dbReference>
<dbReference type="AlphaFoldDB" id="A0A3B3WVY1"/>
<dbReference type="GeneID" id="106932110"/>
<dbReference type="Proteomes" id="UP000261480">
    <property type="component" value="Unplaced"/>
</dbReference>
<dbReference type="PANTHER" id="PTHR34648">
    <property type="entry name" value="CLOCK-INTERACTING PACEMAKER"/>
    <property type="match status" value="1"/>
</dbReference>
<proteinExistence type="predicted"/>
<protein>
    <submittedName>
        <fullName evidence="2">Uncharacterized protein</fullName>
    </submittedName>
</protein>
<organism evidence="2 3">
    <name type="scientific">Poecilia mexicana</name>
    <dbReference type="NCBI Taxonomy" id="48701"/>
    <lineage>
        <taxon>Eukaryota</taxon>
        <taxon>Metazoa</taxon>
        <taxon>Chordata</taxon>
        <taxon>Craniata</taxon>
        <taxon>Vertebrata</taxon>
        <taxon>Euteleostomi</taxon>
        <taxon>Actinopterygii</taxon>
        <taxon>Neopterygii</taxon>
        <taxon>Teleostei</taxon>
        <taxon>Neoteleostei</taxon>
        <taxon>Acanthomorphata</taxon>
        <taxon>Ovalentaria</taxon>
        <taxon>Atherinomorphae</taxon>
        <taxon>Cyprinodontiformes</taxon>
        <taxon>Poeciliidae</taxon>
        <taxon>Poeciliinae</taxon>
        <taxon>Poecilia</taxon>
    </lineage>
</organism>
<feature type="region of interest" description="Disordered" evidence="1">
    <location>
        <begin position="417"/>
        <end position="453"/>
    </location>
</feature>
<feature type="region of interest" description="Disordered" evidence="1">
    <location>
        <begin position="189"/>
        <end position="247"/>
    </location>
</feature>
<feature type="compositionally biased region" description="Polar residues" evidence="1">
    <location>
        <begin position="205"/>
        <end position="214"/>
    </location>
</feature>
<dbReference type="PANTHER" id="PTHR34648:SF7">
    <property type="entry name" value="SI:CH211-132B12.7"/>
    <property type="match status" value="1"/>
</dbReference>
<keyword evidence="3" id="KW-1185">Reference proteome</keyword>
<evidence type="ECO:0000313" key="2">
    <source>
        <dbReference type="Ensembl" id="ENSPMEP00000006804.1"/>
    </source>
</evidence>
<dbReference type="GO" id="GO:0005634">
    <property type="term" value="C:nucleus"/>
    <property type="evidence" value="ECO:0007669"/>
    <property type="project" value="TreeGrafter"/>
</dbReference>
<sequence length="453" mass="50009">MPCDRAVMPKEQLCFRENRPCAPSSKNAKDKSNSNTLLTVRDPKHAVDSNRRGSSCSSEKDSGYSDGSDWQQTDIEDQRSTKSQRRLVEYAEAPQTGQCKVHGGRNTGNPAVMATKQVHQPIYIIKPATTLKRNQLHVNNSTRKSNHMISLDQPSFVPASIQLIKPFKSQTSRVTGNKIKNTYLPILNSYPRIAPHPTKKPPDKSLSNQESQYLSKRICTERKTEDNSVTTGQSEEHHHNQSTVSNSVLLTTLSSRNSLSSSTFTISSTTPGSLSISSLHTASSDHSDGGRQRKITTSPPHWRFLNTVELLRQSGLLDITLRTMELLRQSNSTEQDISQLRQHTELLCQAVSNPAHSLNGVTAWEHVCQAMTESGSYPNLNMTLKSQKPLHPDPVSQPQSISLGSIKILQAAEGSCLSNTSSEQSQVNQDEKVEIRERSPGVVTMMSPDSSTG</sequence>
<evidence type="ECO:0000313" key="3">
    <source>
        <dbReference type="Proteomes" id="UP000261480"/>
    </source>
</evidence>
<name>A0A3B3WVY1_9TELE</name>
<feature type="compositionally biased region" description="Polar residues" evidence="1">
    <location>
        <begin position="417"/>
        <end position="428"/>
    </location>
</feature>
<reference evidence="2" key="2">
    <citation type="submission" date="2025-09" db="UniProtKB">
        <authorList>
            <consortium name="Ensembl"/>
        </authorList>
    </citation>
    <scope>IDENTIFICATION</scope>
</reference>
<feature type="compositionally biased region" description="Low complexity" evidence="1">
    <location>
        <begin position="261"/>
        <end position="282"/>
    </location>
</feature>
<feature type="compositionally biased region" description="Basic and acidic residues" evidence="1">
    <location>
        <begin position="429"/>
        <end position="439"/>
    </location>
</feature>
<accession>A0A3B3WVY1</accession>
<feature type="region of interest" description="Disordered" evidence="1">
    <location>
        <begin position="14"/>
        <end position="84"/>
    </location>
</feature>
<dbReference type="Ensembl" id="ENSPMET00000005189.1">
    <property type="protein sequence ID" value="ENSPMEP00000006804.1"/>
    <property type="gene ID" value="ENSPMEG00000008345.1"/>
</dbReference>
<feature type="compositionally biased region" description="Basic and acidic residues" evidence="1">
    <location>
        <begin position="41"/>
        <end position="51"/>
    </location>
</feature>
<dbReference type="RefSeq" id="XP_014866130.1">
    <property type="nucleotide sequence ID" value="XM_015010644.1"/>
</dbReference>
<feature type="region of interest" description="Disordered" evidence="1">
    <location>
        <begin position="261"/>
        <end position="298"/>
    </location>
</feature>
<evidence type="ECO:0000256" key="1">
    <source>
        <dbReference type="SAM" id="MobiDB-lite"/>
    </source>
</evidence>
<dbReference type="GO" id="GO:0045892">
    <property type="term" value="P:negative regulation of DNA-templated transcription"/>
    <property type="evidence" value="ECO:0007669"/>
    <property type="project" value="InterPro"/>
</dbReference>
<dbReference type="InterPro" id="IPR031602">
    <property type="entry name" value="CIPC"/>
</dbReference>
<dbReference type="GO" id="GO:0042754">
    <property type="term" value="P:negative regulation of circadian rhythm"/>
    <property type="evidence" value="ECO:0007669"/>
    <property type="project" value="InterPro"/>
</dbReference>